<sequence>MMNEIPDTKRKLPYNVFFDNLFTSANLLNYLRQNGYGATGIIQENCVPKNCPLPNKQTINRQFKRGENASTLDGILFIRWLDNNVTLASMQYGVNPVGSVKRFSQKEKIIQVRRPYGIGEYNKYYMGVWPDLEHDINIKPLQQTVQFGEKRQVRFSKNECVMVKNFSNTGPIWALAKIIKHLGHQESLIRMQNKRLSKRHVDQMRNTLVTANTAEEFSIERVSDISDLNCNVNRCNSKLIQDESDFNGNEATQSIRPYRFKDYVACETYADWENNESDRKSYSGFVFKFGEGPINWEAKKQNSVSLFSTESEYVAISDACREAIFRKGLLQEMYVYASLEMEGIVAERNT</sequence>
<dbReference type="Pfam" id="PF13843">
    <property type="entry name" value="DDE_Tnp_1_7"/>
    <property type="match status" value="1"/>
</dbReference>
<comment type="caution">
    <text evidence="2">The sequence shown here is derived from an EMBL/GenBank/DDBJ whole genome shotgun (WGS) entry which is preliminary data.</text>
</comment>
<dbReference type="GO" id="GO:0043565">
    <property type="term" value="F:sequence-specific DNA binding"/>
    <property type="evidence" value="ECO:0007669"/>
    <property type="project" value="TreeGrafter"/>
</dbReference>
<name>A0A8K0GG21_IGNLU</name>
<organism evidence="2 3">
    <name type="scientific">Ignelater luminosus</name>
    <name type="common">Cucubano</name>
    <name type="synonym">Pyrophorus luminosus</name>
    <dbReference type="NCBI Taxonomy" id="2038154"/>
    <lineage>
        <taxon>Eukaryota</taxon>
        <taxon>Metazoa</taxon>
        <taxon>Ecdysozoa</taxon>
        <taxon>Arthropoda</taxon>
        <taxon>Hexapoda</taxon>
        <taxon>Insecta</taxon>
        <taxon>Pterygota</taxon>
        <taxon>Neoptera</taxon>
        <taxon>Endopterygota</taxon>
        <taxon>Coleoptera</taxon>
        <taxon>Polyphaga</taxon>
        <taxon>Elateriformia</taxon>
        <taxon>Elateroidea</taxon>
        <taxon>Elateridae</taxon>
        <taxon>Agrypninae</taxon>
        <taxon>Pyrophorini</taxon>
        <taxon>Ignelater</taxon>
    </lineage>
</organism>
<dbReference type="AlphaFoldDB" id="A0A8K0GG21"/>
<proteinExistence type="predicted"/>
<reference evidence="2" key="1">
    <citation type="submission" date="2019-08" db="EMBL/GenBank/DDBJ databases">
        <title>The genome of the North American firefly Photinus pyralis.</title>
        <authorList>
            <consortium name="Photinus pyralis genome working group"/>
            <person name="Fallon T.R."/>
            <person name="Sander Lower S.E."/>
            <person name="Weng J.-K."/>
        </authorList>
    </citation>
    <scope>NUCLEOTIDE SEQUENCE</scope>
    <source>
        <strain evidence="2">TRF0915ILg1</strain>
        <tissue evidence="2">Whole body</tissue>
    </source>
</reference>
<evidence type="ECO:0000313" key="2">
    <source>
        <dbReference type="EMBL" id="KAF2896803.1"/>
    </source>
</evidence>
<dbReference type="InterPro" id="IPR029526">
    <property type="entry name" value="PGBD"/>
</dbReference>
<accession>A0A8K0GG21</accession>
<dbReference type="Proteomes" id="UP000801492">
    <property type="component" value="Unassembled WGS sequence"/>
</dbReference>
<gene>
    <name evidence="2" type="ORF">ILUMI_09371</name>
</gene>
<dbReference type="CDD" id="cd09272">
    <property type="entry name" value="RNase_HI_RT_Ty1"/>
    <property type="match status" value="1"/>
</dbReference>
<dbReference type="PANTHER" id="PTHR47055">
    <property type="entry name" value="DDE_TNP_1_7 DOMAIN-CONTAINING PROTEIN"/>
    <property type="match status" value="1"/>
</dbReference>
<dbReference type="EMBL" id="VTPC01004736">
    <property type="protein sequence ID" value="KAF2896803.1"/>
    <property type="molecule type" value="Genomic_DNA"/>
</dbReference>
<evidence type="ECO:0000259" key="1">
    <source>
        <dbReference type="Pfam" id="PF13843"/>
    </source>
</evidence>
<feature type="domain" description="PiggyBac transposable element-derived protein" evidence="1">
    <location>
        <begin position="13"/>
        <end position="128"/>
    </location>
</feature>
<dbReference type="OrthoDB" id="8300647at2759"/>
<protein>
    <recommendedName>
        <fullName evidence="1">PiggyBac transposable element-derived protein domain-containing protein</fullName>
    </recommendedName>
</protein>
<dbReference type="InterPro" id="IPR052638">
    <property type="entry name" value="PiggyBac_TE-derived"/>
</dbReference>
<dbReference type="PANTHER" id="PTHR47055:SF3">
    <property type="entry name" value="PHORBOL-ESTER_DAG-TYPE DOMAIN-CONTAINING PROTEIN"/>
    <property type="match status" value="1"/>
</dbReference>
<keyword evidence="3" id="KW-1185">Reference proteome</keyword>
<evidence type="ECO:0000313" key="3">
    <source>
        <dbReference type="Proteomes" id="UP000801492"/>
    </source>
</evidence>